<dbReference type="Proteomes" id="UP000001072">
    <property type="component" value="Unassembled WGS sequence"/>
</dbReference>
<name>F4RXJ0_MELLP</name>
<evidence type="ECO:0000313" key="2">
    <source>
        <dbReference type="EMBL" id="EGG02977.1"/>
    </source>
</evidence>
<dbReference type="VEuPathDB" id="FungiDB:MELLADRAFT_109765"/>
<dbReference type="GeneID" id="18923860"/>
<sequence>MYQLAVQQRIFAAFFDHPLWLLLSDDKDEMWKMFIETMDKHLGKDKIPNRFWRDPTTTTIPAVKSQSSELAQPAAPQATTPAGKYQGIQLPPPPTLQATTPSQPSIPQPDTIGASTTHHPLAKSPLDQAIIRPDPAAELIQDNVQPANTTDSTTTVLPLAPALPTPCVSVSVNPSLDGPQDNQGSTGTHSGNPDLTTTLLTTPTKPGVPPVPSCSEEPSVLINPPGGIPDGGVPIPVDADFRQVSHKPSIWAVSDPAAFELTKATIDKKAGIWWKMCPSKRNPDQSNSNVTATWILLNII</sequence>
<dbReference type="KEGG" id="mlr:MELLADRAFT_109765"/>
<feature type="compositionally biased region" description="Polar residues" evidence="1">
    <location>
        <begin position="61"/>
        <end position="70"/>
    </location>
</feature>
<feature type="compositionally biased region" description="Low complexity" evidence="1">
    <location>
        <begin position="71"/>
        <end position="82"/>
    </location>
</feature>
<organism evidence="3">
    <name type="scientific">Melampsora larici-populina (strain 98AG31 / pathotype 3-4-7)</name>
    <name type="common">Poplar leaf rust fungus</name>
    <dbReference type="NCBI Taxonomy" id="747676"/>
    <lineage>
        <taxon>Eukaryota</taxon>
        <taxon>Fungi</taxon>
        <taxon>Dikarya</taxon>
        <taxon>Basidiomycota</taxon>
        <taxon>Pucciniomycotina</taxon>
        <taxon>Pucciniomycetes</taxon>
        <taxon>Pucciniales</taxon>
        <taxon>Melampsoraceae</taxon>
        <taxon>Melampsora</taxon>
    </lineage>
</organism>
<reference evidence="3" key="1">
    <citation type="journal article" date="2011" name="Proc. Natl. Acad. Sci. U.S.A.">
        <title>Obligate biotrophy features unraveled by the genomic analysis of rust fungi.</title>
        <authorList>
            <person name="Duplessis S."/>
            <person name="Cuomo C.A."/>
            <person name="Lin Y.-C."/>
            <person name="Aerts A."/>
            <person name="Tisserant E."/>
            <person name="Veneault-Fourrey C."/>
            <person name="Joly D.L."/>
            <person name="Hacquard S."/>
            <person name="Amselem J."/>
            <person name="Cantarel B.L."/>
            <person name="Chiu R."/>
            <person name="Coutinho P.M."/>
            <person name="Feau N."/>
            <person name="Field M."/>
            <person name="Frey P."/>
            <person name="Gelhaye E."/>
            <person name="Goldberg J."/>
            <person name="Grabherr M.G."/>
            <person name="Kodira C.D."/>
            <person name="Kohler A."/>
            <person name="Kuees U."/>
            <person name="Lindquist E.A."/>
            <person name="Lucas S.M."/>
            <person name="Mago R."/>
            <person name="Mauceli E."/>
            <person name="Morin E."/>
            <person name="Murat C."/>
            <person name="Pangilinan J.L."/>
            <person name="Park R."/>
            <person name="Pearson M."/>
            <person name="Quesneville H."/>
            <person name="Rouhier N."/>
            <person name="Sakthikumar S."/>
            <person name="Salamov A.A."/>
            <person name="Schmutz J."/>
            <person name="Selles B."/>
            <person name="Shapiro H."/>
            <person name="Tanguay P."/>
            <person name="Tuskan G.A."/>
            <person name="Henrissat B."/>
            <person name="Van de Peer Y."/>
            <person name="Rouze P."/>
            <person name="Ellis J.G."/>
            <person name="Dodds P.N."/>
            <person name="Schein J.E."/>
            <person name="Zhong S."/>
            <person name="Hamelin R.C."/>
            <person name="Grigoriev I.V."/>
            <person name="Szabo L.J."/>
            <person name="Martin F."/>
        </authorList>
    </citation>
    <scope>NUCLEOTIDE SEQUENCE [LARGE SCALE GENOMIC DNA]</scope>
    <source>
        <strain evidence="3">98AG31 / pathotype 3-4-7</strain>
    </source>
</reference>
<feature type="compositionally biased region" description="Polar residues" evidence="1">
    <location>
        <begin position="170"/>
        <end position="191"/>
    </location>
</feature>
<keyword evidence="3" id="KW-1185">Reference proteome</keyword>
<protein>
    <submittedName>
        <fullName evidence="2">Uncharacterized protein</fullName>
    </submittedName>
</protein>
<evidence type="ECO:0000313" key="3">
    <source>
        <dbReference type="Proteomes" id="UP000001072"/>
    </source>
</evidence>
<proteinExistence type="predicted"/>
<dbReference type="InParanoid" id="F4RXJ0"/>
<feature type="compositionally biased region" description="Low complexity" evidence="1">
    <location>
        <begin position="96"/>
        <end position="105"/>
    </location>
</feature>
<feature type="region of interest" description="Disordered" evidence="1">
    <location>
        <begin position="61"/>
        <end position="120"/>
    </location>
</feature>
<evidence type="ECO:0000256" key="1">
    <source>
        <dbReference type="SAM" id="MobiDB-lite"/>
    </source>
</evidence>
<dbReference type="HOGENOM" id="CLU_927740_0_0_1"/>
<feature type="region of interest" description="Disordered" evidence="1">
    <location>
        <begin position="170"/>
        <end position="217"/>
    </location>
</feature>
<dbReference type="EMBL" id="GL883127">
    <property type="protein sequence ID" value="EGG02977.1"/>
    <property type="molecule type" value="Genomic_DNA"/>
</dbReference>
<dbReference type="RefSeq" id="XP_007413770.1">
    <property type="nucleotide sequence ID" value="XM_007413708.1"/>
</dbReference>
<feature type="compositionally biased region" description="Low complexity" evidence="1">
    <location>
        <begin position="193"/>
        <end position="205"/>
    </location>
</feature>
<dbReference type="AlphaFoldDB" id="F4RXJ0"/>
<gene>
    <name evidence="2" type="ORF">MELLADRAFT_109765</name>
</gene>
<accession>F4RXJ0</accession>